<gene>
    <name evidence="3" type="ORF">GCM10023116_20450</name>
</gene>
<organism evidence="3 4">
    <name type="scientific">Kistimonas scapharcae</name>
    <dbReference type="NCBI Taxonomy" id="1036133"/>
    <lineage>
        <taxon>Bacteria</taxon>
        <taxon>Pseudomonadati</taxon>
        <taxon>Pseudomonadota</taxon>
        <taxon>Gammaproteobacteria</taxon>
        <taxon>Oceanospirillales</taxon>
        <taxon>Endozoicomonadaceae</taxon>
        <taxon>Kistimonas</taxon>
    </lineage>
</organism>
<sequence>MTLRKPALDALKRQKQHSFLQGEYVFLNPTTRERFSGDDSIREDHWKPTLKKAGVRYRKPYMTRHTFASMMLMSGETPLWVQRQMGHETLEMIYKHYAKWIPTEDRGEGKRAVEMFHTPAEK</sequence>
<evidence type="ECO:0000259" key="2">
    <source>
        <dbReference type="PROSITE" id="PS51898"/>
    </source>
</evidence>
<proteinExistence type="predicted"/>
<evidence type="ECO:0000313" key="3">
    <source>
        <dbReference type="EMBL" id="GAA4649764.1"/>
    </source>
</evidence>
<dbReference type="EMBL" id="BAABFL010000299">
    <property type="protein sequence ID" value="GAA4649764.1"/>
    <property type="molecule type" value="Genomic_DNA"/>
</dbReference>
<evidence type="ECO:0000256" key="1">
    <source>
        <dbReference type="ARBA" id="ARBA00023172"/>
    </source>
</evidence>
<evidence type="ECO:0000313" key="4">
    <source>
        <dbReference type="Proteomes" id="UP001500604"/>
    </source>
</evidence>
<dbReference type="SUPFAM" id="SSF56349">
    <property type="entry name" value="DNA breaking-rejoining enzymes"/>
    <property type="match status" value="1"/>
</dbReference>
<reference evidence="4" key="1">
    <citation type="journal article" date="2019" name="Int. J. Syst. Evol. Microbiol.">
        <title>The Global Catalogue of Microorganisms (GCM) 10K type strain sequencing project: providing services to taxonomists for standard genome sequencing and annotation.</title>
        <authorList>
            <consortium name="The Broad Institute Genomics Platform"/>
            <consortium name="The Broad Institute Genome Sequencing Center for Infectious Disease"/>
            <person name="Wu L."/>
            <person name="Ma J."/>
        </authorList>
    </citation>
    <scope>NUCLEOTIDE SEQUENCE [LARGE SCALE GENOMIC DNA]</scope>
    <source>
        <strain evidence="4">JCM 17805</strain>
    </source>
</reference>
<dbReference type="InterPro" id="IPR011010">
    <property type="entry name" value="DNA_brk_join_enz"/>
</dbReference>
<dbReference type="Gene3D" id="1.10.443.10">
    <property type="entry name" value="Intergrase catalytic core"/>
    <property type="match status" value="1"/>
</dbReference>
<dbReference type="PROSITE" id="PS51898">
    <property type="entry name" value="TYR_RECOMBINASE"/>
    <property type="match status" value="1"/>
</dbReference>
<dbReference type="Proteomes" id="UP001500604">
    <property type="component" value="Unassembled WGS sequence"/>
</dbReference>
<dbReference type="InterPro" id="IPR002104">
    <property type="entry name" value="Integrase_catalytic"/>
</dbReference>
<comment type="caution">
    <text evidence="3">The sequence shown here is derived from an EMBL/GenBank/DDBJ whole genome shotgun (WGS) entry which is preliminary data.</text>
</comment>
<dbReference type="Pfam" id="PF00589">
    <property type="entry name" value="Phage_integrase"/>
    <property type="match status" value="1"/>
</dbReference>
<protein>
    <recommendedName>
        <fullName evidence="2">Tyr recombinase domain-containing protein</fullName>
    </recommendedName>
</protein>
<accession>A0ABP8V190</accession>
<name>A0ABP8V190_9GAMM</name>
<keyword evidence="4" id="KW-1185">Reference proteome</keyword>
<feature type="domain" description="Tyr recombinase" evidence="2">
    <location>
        <begin position="1"/>
        <end position="110"/>
    </location>
</feature>
<dbReference type="InterPro" id="IPR013762">
    <property type="entry name" value="Integrase-like_cat_sf"/>
</dbReference>
<keyword evidence="1" id="KW-0233">DNA recombination</keyword>